<evidence type="ECO:0000256" key="4">
    <source>
        <dbReference type="ARBA" id="ARBA00022475"/>
    </source>
</evidence>
<dbReference type="PRINTS" id="PR01374">
    <property type="entry name" value="TONBPROTEIN"/>
</dbReference>
<dbReference type="InterPro" id="IPR006260">
    <property type="entry name" value="TonB/TolA_C"/>
</dbReference>
<dbReference type="GO" id="GO:0015891">
    <property type="term" value="P:siderophore transport"/>
    <property type="evidence" value="ECO:0007669"/>
    <property type="project" value="InterPro"/>
</dbReference>
<dbReference type="PANTHER" id="PTHR33446">
    <property type="entry name" value="PROTEIN TONB-RELATED"/>
    <property type="match status" value="1"/>
</dbReference>
<feature type="compositionally biased region" description="Low complexity" evidence="11">
    <location>
        <begin position="110"/>
        <end position="127"/>
    </location>
</feature>
<reference evidence="13 14" key="1">
    <citation type="submission" date="2019-07" db="EMBL/GenBank/DDBJ databases">
        <title>Luteimonas sp. YD-1 nov., isolated from acidic soil.</title>
        <authorList>
            <person name="Zhou J."/>
        </authorList>
    </citation>
    <scope>NUCLEOTIDE SEQUENCE [LARGE SCALE GENOMIC DNA]</scope>
    <source>
        <strain evidence="13 14">YD-1</strain>
    </source>
</reference>
<dbReference type="Proteomes" id="UP000315949">
    <property type="component" value="Unassembled WGS sequence"/>
</dbReference>
<gene>
    <name evidence="13" type="ORF">FQY79_13265</name>
</gene>
<dbReference type="AlphaFoldDB" id="A0A5C5TVC7"/>
<evidence type="ECO:0000313" key="14">
    <source>
        <dbReference type="Proteomes" id="UP000315949"/>
    </source>
</evidence>
<evidence type="ECO:0000259" key="12">
    <source>
        <dbReference type="PROSITE" id="PS52015"/>
    </source>
</evidence>
<dbReference type="GO" id="GO:0030288">
    <property type="term" value="C:outer membrane-bounded periplasmic space"/>
    <property type="evidence" value="ECO:0007669"/>
    <property type="project" value="InterPro"/>
</dbReference>
<evidence type="ECO:0000256" key="5">
    <source>
        <dbReference type="ARBA" id="ARBA00022519"/>
    </source>
</evidence>
<sequence length="217" mass="22822">MSTPPPPNPWRRKLAAFLPAARGWWLVAGAVLAGLLLFALVLSGKRERFEFHRAGDGPPGTPGQVFEPLPAPLPASESASGMQDQAGEGEAVRIDQHAGAPAPPEGMVDPSAAPGAGASPPPETAAAAAVPRLLSAPQPEYPRSALRAGLTGRVVLRIDVGTDGRPREVVVVESSRHRVLDRAAVRAVQRWRFEPAMRDGVAVPATVQQVISFDAPR</sequence>
<dbReference type="Gene3D" id="3.30.1150.10">
    <property type="match status" value="1"/>
</dbReference>
<evidence type="ECO:0000256" key="9">
    <source>
        <dbReference type="ARBA" id="ARBA00023136"/>
    </source>
</evidence>
<dbReference type="NCBIfam" id="TIGR01352">
    <property type="entry name" value="tonB_Cterm"/>
    <property type="match status" value="1"/>
</dbReference>
<evidence type="ECO:0000256" key="6">
    <source>
        <dbReference type="ARBA" id="ARBA00022692"/>
    </source>
</evidence>
<evidence type="ECO:0000256" key="1">
    <source>
        <dbReference type="ARBA" id="ARBA00004383"/>
    </source>
</evidence>
<keyword evidence="14" id="KW-1185">Reference proteome</keyword>
<evidence type="ECO:0000256" key="7">
    <source>
        <dbReference type="ARBA" id="ARBA00022927"/>
    </source>
</evidence>
<dbReference type="Pfam" id="PF03544">
    <property type="entry name" value="TonB_C"/>
    <property type="match status" value="1"/>
</dbReference>
<evidence type="ECO:0000313" key="13">
    <source>
        <dbReference type="EMBL" id="TWT17368.1"/>
    </source>
</evidence>
<organism evidence="13 14">
    <name type="scientific">Luteimonas wenzhouensis</name>
    <dbReference type="NCBI Taxonomy" id="2599615"/>
    <lineage>
        <taxon>Bacteria</taxon>
        <taxon>Pseudomonadati</taxon>
        <taxon>Pseudomonadota</taxon>
        <taxon>Gammaproteobacteria</taxon>
        <taxon>Lysobacterales</taxon>
        <taxon>Lysobacteraceae</taxon>
        <taxon>Luteimonas</taxon>
    </lineage>
</organism>
<dbReference type="InterPro" id="IPR037682">
    <property type="entry name" value="TonB_C"/>
</dbReference>
<dbReference type="GO" id="GO:0031992">
    <property type="term" value="F:energy transducer activity"/>
    <property type="evidence" value="ECO:0007669"/>
    <property type="project" value="InterPro"/>
</dbReference>
<comment type="subcellular location">
    <subcellularLocation>
        <location evidence="1 10">Cell inner membrane</location>
        <topology evidence="1 10">Single-pass membrane protein</topology>
        <orientation evidence="1 10">Periplasmic side</orientation>
    </subcellularLocation>
</comment>
<evidence type="ECO:0000256" key="11">
    <source>
        <dbReference type="SAM" id="MobiDB-lite"/>
    </source>
</evidence>
<dbReference type="GO" id="GO:0098797">
    <property type="term" value="C:plasma membrane protein complex"/>
    <property type="evidence" value="ECO:0007669"/>
    <property type="project" value="TreeGrafter"/>
</dbReference>
<feature type="region of interest" description="Disordered" evidence="11">
    <location>
        <begin position="53"/>
        <end position="127"/>
    </location>
</feature>
<keyword evidence="8 10" id="KW-1133">Transmembrane helix</keyword>
<protein>
    <recommendedName>
        <fullName evidence="10">Protein TonB</fullName>
    </recommendedName>
</protein>
<keyword evidence="5 10" id="KW-0997">Cell inner membrane</keyword>
<keyword evidence="3 10" id="KW-0813">Transport</keyword>
<dbReference type="SUPFAM" id="SSF74653">
    <property type="entry name" value="TolA/TonB C-terminal domain"/>
    <property type="match status" value="1"/>
</dbReference>
<comment type="function">
    <text evidence="10">Interacts with outer membrane receptor proteins that carry out high-affinity binding and energy dependent uptake into the periplasmic space of specific substrates. It could act to transduce energy from the cytoplasmic membrane to specific energy-requiring processes in the outer membrane, resulting in the release into the periplasm of ligands bound by these outer membrane proteins.</text>
</comment>
<keyword evidence="10" id="KW-0735">Signal-anchor</keyword>
<feature type="domain" description="TonB C-terminal" evidence="12">
    <location>
        <begin position="126"/>
        <end position="217"/>
    </location>
</feature>
<proteinExistence type="inferred from homology"/>
<dbReference type="EMBL" id="VOHE01000008">
    <property type="protein sequence ID" value="TWT17368.1"/>
    <property type="molecule type" value="Genomic_DNA"/>
</dbReference>
<dbReference type="InterPro" id="IPR003538">
    <property type="entry name" value="TonB"/>
</dbReference>
<dbReference type="GO" id="GO:0055085">
    <property type="term" value="P:transmembrane transport"/>
    <property type="evidence" value="ECO:0007669"/>
    <property type="project" value="InterPro"/>
</dbReference>
<dbReference type="InterPro" id="IPR051045">
    <property type="entry name" value="TonB-dependent_transducer"/>
</dbReference>
<accession>A0A5C5TVC7</accession>
<dbReference type="GO" id="GO:0015031">
    <property type="term" value="P:protein transport"/>
    <property type="evidence" value="ECO:0007669"/>
    <property type="project" value="UniProtKB-UniRule"/>
</dbReference>
<comment type="caution">
    <text evidence="13">The sequence shown here is derived from an EMBL/GenBank/DDBJ whole genome shotgun (WGS) entry which is preliminary data.</text>
</comment>
<evidence type="ECO:0000256" key="8">
    <source>
        <dbReference type="ARBA" id="ARBA00022989"/>
    </source>
</evidence>
<dbReference type="PANTHER" id="PTHR33446:SF2">
    <property type="entry name" value="PROTEIN TONB"/>
    <property type="match status" value="1"/>
</dbReference>
<evidence type="ECO:0000256" key="2">
    <source>
        <dbReference type="ARBA" id="ARBA00006555"/>
    </source>
</evidence>
<feature type="transmembrane region" description="Helical" evidence="10">
    <location>
        <begin position="23"/>
        <end position="43"/>
    </location>
</feature>
<comment type="similarity">
    <text evidence="2 10">Belongs to the TonB family.</text>
</comment>
<dbReference type="RefSeq" id="WP_146313386.1">
    <property type="nucleotide sequence ID" value="NZ_VOHE01000008.1"/>
</dbReference>
<keyword evidence="4 10" id="KW-1003">Cell membrane</keyword>
<keyword evidence="6 10" id="KW-0812">Transmembrane</keyword>
<dbReference type="OrthoDB" id="9792439at2"/>
<evidence type="ECO:0000256" key="10">
    <source>
        <dbReference type="RuleBase" id="RU362123"/>
    </source>
</evidence>
<name>A0A5C5TVC7_9GAMM</name>
<keyword evidence="7 10" id="KW-0653">Protein transport</keyword>
<keyword evidence="9 10" id="KW-0472">Membrane</keyword>
<evidence type="ECO:0000256" key="3">
    <source>
        <dbReference type="ARBA" id="ARBA00022448"/>
    </source>
</evidence>
<dbReference type="PROSITE" id="PS52015">
    <property type="entry name" value="TONB_CTD"/>
    <property type="match status" value="1"/>
</dbReference>